<organism evidence="2 3">
    <name type="scientific">Ceratosolen solmsi marchali</name>
    <dbReference type="NCBI Taxonomy" id="326594"/>
    <lineage>
        <taxon>Eukaryota</taxon>
        <taxon>Metazoa</taxon>
        <taxon>Ecdysozoa</taxon>
        <taxon>Arthropoda</taxon>
        <taxon>Hexapoda</taxon>
        <taxon>Insecta</taxon>
        <taxon>Pterygota</taxon>
        <taxon>Neoptera</taxon>
        <taxon>Endopterygota</taxon>
        <taxon>Hymenoptera</taxon>
        <taxon>Apocrita</taxon>
        <taxon>Proctotrupomorpha</taxon>
        <taxon>Chalcidoidea</taxon>
        <taxon>Agaonidae</taxon>
        <taxon>Agaoninae</taxon>
        <taxon>Ceratosolen</taxon>
    </lineage>
</organism>
<dbReference type="PANTHER" id="PTHR47331:SF1">
    <property type="entry name" value="GAG-LIKE PROTEIN"/>
    <property type="match status" value="1"/>
</dbReference>
<feature type="domain" description="DUF5641" evidence="1">
    <location>
        <begin position="209"/>
        <end position="288"/>
    </location>
</feature>
<accession>A0AAJ6YQS8</accession>
<dbReference type="Gene3D" id="3.30.420.10">
    <property type="entry name" value="Ribonuclease H-like superfamily/Ribonuclease H"/>
    <property type="match status" value="1"/>
</dbReference>
<keyword evidence="2" id="KW-1185">Reference proteome</keyword>
<gene>
    <name evidence="3" type="primary">LOC105365948</name>
</gene>
<sequence length="295" mass="33736">MKCHQKRTCRACNVSNKTMPRQIQATATCHCKRKHRGLRPCSSTCITPPPRALHIEDQKATPFYLRRGIPQVMYSDCGTTFVGADKELKKLFSQRTKEHYHMTATLMVDQTQWKFNPPAAPHMGGKWEAAVKSIKFYINRSTRDTPFTIEEISTLLTQIEAILNSRPLQSLTDNPDDCSALTPGHFLIGGPLNTLPDPSANDSNLSMHSKWQGIQQRVQQFRRQWTKHYLQQYLWTSKWHNPNHGIKVGSLVLITDQRIPPCEWPLGRVLELHPARDGLTRVVILKTAFEATYPI</sequence>
<dbReference type="PANTHER" id="PTHR47331">
    <property type="entry name" value="PHD-TYPE DOMAIN-CONTAINING PROTEIN"/>
    <property type="match status" value="1"/>
</dbReference>
<proteinExistence type="predicted"/>
<evidence type="ECO:0000259" key="1">
    <source>
        <dbReference type="Pfam" id="PF18701"/>
    </source>
</evidence>
<dbReference type="InterPro" id="IPR012337">
    <property type="entry name" value="RNaseH-like_sf"/>
</dbReference>
<protein>
    <submittedName>
        <fullName evidence="3">Uncharacterized protein LOC105365948</fullName>
    </submittedName>
</protein>
<dbReference type="Pfam" id="PF18701">
    <property type="entry name" value="DUF5641"/>
    <property type="match status" value="1"/>
</dbReference>
<dbReference type="RefSeq" id="XP_011502549.1">
    <property type="nucleotide sequence ID" value="XM_011504247.1"/>
</dbReference>
<dbReference type="InterPro" id="IPR040676">
    <property type="entry name" value="DUF5641"/>
</dbReference>
<dbReference type="SUPFAM" id="SSF53098">
    <property type="entry name" value="Ribonuclease H-like"/>
    <property type="match status" value="1"/>
</dbReference>
<reference evidence="3" key="1">
    <citation type="submission" date="2025-08" db="UniProtKB">
        <authorList>
            <consortium name="RefSeq"/>
        </authorList>
    </citation>
    <scope>IDENTIFICATION</scope>
</reference>
<name>A0AAJ6YQS8_9HYME</name>
<dbReference type="InterPro" id="IPR036397">
    <property type="entry name" value="RNaseH_sf"/>
</dbReference>
<dbReference type="AlphaFoldDB" id="A0AAJ6YQS8"/>
<evidence type="ECO:0000313" key="2">
    <source>
        <dbReference type="Proteomes" id="UP000695007"/>
    </source>
</evidence>
<dbReference type="Proteomes" id="UP000695007">
    <property type="component" value="Unplaced"/>
</dbReference>
<dbReference type="GeneID" id="105365948"/>
<dbReference type="KEGG" id="csol:105365948"/>
<evidence type="ECO:0000313" key="3">
    <source>
        <dbReference type="RefSeq" id="XP_011502549.1"/>
    </source>
</evidence>
<dbReference type="GO" id="GO:0003676">
    <property type="term" value="F:nucleic acid binding"/>
    <property type="evidence" value="ECO:0007669"/>
    <property type="project" value="InterPro"/>
</dbReference>